<evidence type="ECO:0000313" key="4">
    <source>
        <dbReference type="Proteomes" id="UP000298138"/>
    </source>
</evidence>
<dbReference type="Gene3D" id="3.10.310.70">
    <property type="match status" value="1"/>
</dbReference>
<protein>
    <recommendedName>
        <fullName evidence="2">Amidohydrolase 3 domain-containing protein</fullName>
    </recommendedName>
</protein>
<gene>
    <name evidence="3" type="ORF">EX30DRAFT_84153</name>
</gene>
<dbReference type="AlphaFoldDB" id="A0A4S2N301"/>
<sequence>MAPPIALRPPSAPRSPPSASPNRSIFDFRFFSGIALGCVITTFLHNNAGITSFLADTRVSGNLMSGNLQQWRQQIMGLVTKNGGTGDDVRKRTYCYYGGVITLDDEDTRHKCFTLSPDRGTFERVFTPDDGPNIGNLRVELTDASEGKYIWYPGTAVPGFWDGHGHVLQYGEMLESVQLFGAGSVEEVRRRVKEYIKQHPGAGTRENWVRGIGWDQAYFDGKMPTADDLARDPKLEGLYILLDRVDVHCTWASPAVLSLLPSPLPEIPGGFTPSPGIFCDNSMTLPFSFYPPPNSTTLSSYLTTAQSHLHSYGIVGVHDASVPASTLRLYDALADANKLSLRVYAMHECSTRNSFCLNDPHEVPPHRRNLSLEHQIHHLQSTGHPILRAVKLFSDGALGSRGAALLEPYTDDPTTSGTLLVTPEHLTNVTTSWIQAGWQVNIHAIGDRANRVALDALITGLRSLCTNSSSSSSDDDDDDDDITTCIQSHQHHLRTRIEHTQIITPSDQSRLLTHHILPSLQPTHAISDSRYALSRLGPDRLTSSAYRIKSFLRPENNTSNGIVMGSDFPVESPDVVAGMRAAVGRRVY</sequence>
<evidence type="ECO:0000313" key="3">
    <source>
        <dbReference type="EMBL" id="TGZ83528.1"/>
    </source>
</evidence>
<dbReference type="PANTHER" id="PTHR22642">
    <property type="entry name" value="IMIDAZOLONEPROPIONASE"/>
    <property type="match status" value="1"/>
</dbReference>
<reference evidence="3 4" key="1">
    <citation type="submission" date="2019-04" db="EMBL/GenBank/DDBJ databases">
        <title>Comparative genomics and transcriptomics to analyze fruiting body development in filamentous ascomycetes.</title>
        <authorList>
            <consortium name="DOE Joint Genome Institute"/>
            <person name="Lutkenhaus R."/>
            <person name="Traeger S."/>
            <person name="Breuer J."/>
            <person name="Kuo A."/>
            <person name="Lipzen A."/>
            <person name="Pangilinan J."/>
            <person name="Dilworth D."/>
            <person name="Sandor L."/>
            <person name="Poggeler S."/>
            <person name="Barry K."/>
            <person name="Grigoriev I.V."/>
            <person name="Nowrousian M."/>
        </authorList>
    </citation>
    <scope>NUCLEOTIDE SEQUENCE [LARGE SCALE GENOMIC DNA]</scope>
    <source>
        <strain evidence="3 4">CBS 389.68</strain>
    </source>
</reference>
<name>A0A4S2N301_9PEZI</name>
<keyword evidence="4" id="KW-1185">Reference proteome</keyword>
<accession>A0A4S2N301</accession>
<dbReference type="InterPro" id="IPR032466">
    <property type="entry name" value="Metal_Hydrolase"/>
</dbReference>
<dbReference type="Gene3D" id="3.20.20.140">
    <property type="entry name" value="Metal-dependent hydrolases"/>
    <property type="match status" value="1"/>
</dbReference>
<dbReference type="STRING" id="341454.A0A4S2N301"/>
<feature type="domain" description="Amidohydrolase 3" evidence="2">
    <location>
        <begin position="155"/>
        <end position="587"/>
    </location>
</feature>
<dbReference type="Pfam" id="PF07969">
    <property type="entry name" value="Amidohydro_3"/>
    <property type="match status" value="1"/>
</dbReference>
<dbReference type="Proteomes" id="UP000298138">
    <property type="component" value="Unassembled WGS sequence"/>
</dbReference>
<dbReference type="SUPFAM" id="SSF51556">
    <property type="entry name" value="Metallo-dependent hydrolases"/>
    <property type="match status" value="1"/>
</dbReference>
<proteinExistence type="predicted"/>
<dbReference type="PANTHER" id="PTHR22642:SF2">
    <property type="entry name" value="PROTEIN LONG AFTER FAR-RED 3"/>
    <property type="match status" value="1"/>
</dbReference>
<dbReference type="OrthoDB" id="3501663at2759"/>
<dbReference type="InParanoid" id="A0A4S2N301"/>
<organism evidence="3 4">
    <name type="scientific">Ascodesmis nigricans</name>
    <dbReference type="NCBI Taxonomy" id="341454"/>
    <lineage>
        <taxon>Eukaryota</taxon>
        <taxon>Fungi</taxon>
        <taxon>Dikarya</taxon>
        <taxon>Ascomycota</taxon>
        <taxon>Pezizomycotina</taxon>
        <taxon>Pezizomycetes</taxon>
        <taxon>Pezizales</taxon>
        <taxon>Ascodesmidaceae</taxon>
        <taxon>Ascodesmis</taxon>
    </lineage>
</organism>
<dbReference type="InterPro" id="IPR013108">
    <property type="entry name" value="Amidohydro_3"/>
</dbReference>
<evidence type="ECO:0000259" key="2">
    <source>
        <dbReference type="Pfam" id="PF07969"/>
    </source>
</evidence>
<feature type="region of interest" description="Disordered" evidence="1">
    <location>
        <begin position="1"/>
        <end position="20"/>
    </location>
</feature>
<evidence type="ECO:0000256" key="1">
    <source>
        <dbReference type="SAM" id="MobiDB-lite"/>
    </source>
</evidence>
<feature type="compositionally biased region" description="Pro residues" evidence="1">
    <location>
        <begin position="1"/>
        <end position="19"/>
    </location>
</feature>
<dbReference type="EMBL" id="ML220113">
    <property type="protein sequence ID" value="TGZ83528.1"/>
    <property type="molecule type" value="Genomic_DNA"/>
</dbReference>